<name>A0ACB5U5J3_AMBMO</name>
<protein>
    <submittedName>
        <fullName evidence="1">Unnamed protein product</fullName>
    </submittedName>
</protein>
<gene>
    <name evidence="1" type="ORF">Amon02_001154800</name>
</gene>
<dbReference type="EMBL" id="BSXS01012630">
    <property type="protein sequence ID" value="GMF02714.1"/>
    <property type="molecule type" value="Genomic_DNA"/>
</dbReference>
<comment type="caution">
    <text evidence="1">The sequence shown here is derived from an EMBL/GenBank/DDBJ whole genome shotgun (WGS) entry which is preliminary data.</text>
</comment>
<evidence type="ECO:0000313" key="2">
    <source>
        <dbReference type="Proteomes" id="UP001165064"/>
    </source>
</evidence>
<reference evidence="1" key="1">
    <citation type="submission" date="2023-04" db="EMBL/GenBank/DDBJ databases">
        <title>Ambrosiozyma monospora NBRC 10751.</title>
        <authorList>
            <person name="Ichikawa N."/>
            <person name="Sato H."/>
            <person name="Tonouchi N."/>
        </authorList>
    </citation>
    <scope>NUCLEOTIDE SEQUENCE</scope>
    <source>
        <strain evidence="1">NBRC 10751</strain>
    </source>
</reference>
<evidence type="ECO:0000313" key="1">
    <source>
        <dbReference type="EMBL" id="GMF02714.1"/>
    </source>
</evidence>
<proteinExistence type="predicted"/>
<organism evidence="1 2">
    <name type="scientific">Ambrosiozyma monospora</name>
    <name type="common">Yeast</name>
    <name type="synonym">Endomycopsis monosporus</name>
    <dbReference type="NCBI Taxonomy" id="43982"/>
    <lineage>
        <taxon>Eukaryota</taxon>
        <taxon>Fungi</taxon>
        <taxon>Dikarya</taxon>
        <taxon>Ascomycota</taxon>
        <taxon>Saccharomycotina</taxon>
        <taxon>Pichiomycetes</taxon>
        <taxon>Pichiales</taxon>
        <taxon>Pichiaceae</taxon>
        <taxon>Ambrosiozyma</taxon>
    </lineage>
</organism>
<sequence length="125" mass="14441">MKRQLFSSNLSFPTQGPIIMQLAHFISLANLLAISTAFVVDVYTPETLYNGTYKITYRNIHFNAHSYQGYTVFLEDQIRDGNDFAGWTHTQVEALEEYFTTEVYQPLNQTYYNDYSDDDKAGIVN</sequence>
<keyword evidence="2" id="KW-1185">Reference proteome</keyword>
<accession>A0ACB5U5J3</accession>
<dbReference type="Proteomes" id="UP001165064">
    <property type="component" value="Unassembled WGS sequence"/>
</dbReference>